<evidence type="ECO:0000256" key="1">
    <source>
        <dbReference type="SAM" id="MobiDB-lite"/>
    </source>
</evidence>
<evidence type="ECO:0000313" key="2">
    <source>
        <dbReference type="EMBL" id="GIY59757.1"/>
    </source>
</evidence>
<protein>
    <submittedName>
        <fullName evidence="2">Uncharacterized protein</fullName>
    </submittedName>
</protein>
<feature type="region of interest" description="Disordered" evidence="1">
    <location>
        <begin position="1"/>
        <end position="30"/>
    </location>
</feature>
<proteinExistence type="predicted"/>
<name>A0AAV4UPU2_CAEEX</name>
<feature type="compositionally biased region" description="Basic and acidic residues" evidence="1">
    <location>
        <begin position="10"/>
        <end position="30"/>
    </location>
</feature>
<organism evidence="2 3">
    <name type="scientific">Caerostris extrusa</name>
    <name type="common">Bark spider</name>
    <name type="synonym">Caerostris bankana</name>
    <dbReference type="NCBI Taxonomy" id="172846"/>
    <lineage>
        <taxon>Eukaryota</taxon>
        <taxon>Metazoa</taxon>
        <taxon>Ecdysozoa</taxon>
        <taxon>Arthropoda</taxon>
        <taxon>Chelicerata</taxon>
        <taxon>Arachnida</taxon>
        <taxon>Araneae</taxon>
        <taxon>Araneomorphae</taxon>
        <taxon>Entelegynae</taxon>
        <taxon>Araneoidea</taxon>
        <taxon>Araneidae</taxon>
        <taxon>Caerostris</taxon>
    </lineage>
</organism>
<dbReference type="Proteomes" id="UP001054945">
    <property type="component" value="Unassembled WGS sequence"/>
</dbReference>
<comment type="caution">
    <text evidence="2">The sequence shown here is derived from an EMBL/GenBank/DDBJ whole genome shotgun (WGS) entry which is preliminary data.</text>
</comment>
<keyword evidence="3" id="KW-1185">Reference proteome</keyword>
<reference evidence="2 3" key="1">
    <citation type="submission" date="2021-06" db="EMBL/GenBank/DDBJ databases">
        <title>Caerostris extrusa draft genome.</title>
        <authorList>
            <person name="Kono N."/>
            <person name="Arakawa K."/>
        </authorList>
    </citation>
    <scope>NUCLEOTIDE SEQUENCE [LARGE SCALE GENOMIC DNA]</scope>
</reference>
<sequence>MTKSTQVISVEHRKTPPGTSEDKNENQEIKLPIEEATTKPDEWPAVPVQLKTASQKRTATSHADRNY</sequence>
<evidence type="ECO:0000313" key="3">
    <source>
        <dbReference type="Proteomes" id="UP001054945"/>
    </source>
</evidence>
<dbReference type="EMBL" id="BPLR01013242">
    <property type="protein sequence ID" value="GIY59757.1"/>
    <property type="molecule type" value="Genomic_DNA"/>
</dbReference>
<dbReference type="AlphaFoldDB" id="A0AAV4UPU2"/>
<gene>
    <name evidence="2" type="ORF">CEXT_351151</name>
</gene>
<accession>A0AAV4UPU2</accession>